<dbReference type="RefSeq" id="WP_132313750.1">
    <property type="nucleotide sequence ID" value="NZ_SMAR01000035.1"/>
</dbReference>
<gene>
    <name evidence="7" type="ORF">EDC90_103515</name>
</gene>
<evidence type="ECO:0000313" key="8">
    <source>
        <dbReference type="Proteomes" id="UP000295097"/>
    </source>
</evidence>
<organism evidence="7 8">
    <name type="scientific">Martelella mediterranea</name>
    <dbReference type="NCBI Taxonomy" id="293089"/>
    <lineage>
        <taxon>Bacteria</taxon>
        <taxon>Pseudomonadati</taxon>
        <taxon>Pseudomonadota</taxon>
        <taxon>Alphaproteobacteria</taxon>
        <taxon>Hyphomicrobiales</taxon>
        <taxon>Aurantimonadaceae</taxon>
        <taxon>Martelella</taxon>
    </lineage>
</organism>
<name>A0A4R3NJ56_9HYPH</name>
<accession>A0A4R3NJ56</accession>
<evidence type="ECO:0000256" key="4">
    <source>
        <dbReference type="ARBA" id="ARBA00022729"/>
    </source>
</evidence>
<comment type="caution">
    <text evidence="7">The sequence shown here is derived from an EMBL/GenBank/DDBJ whole genome shotgun (WGS) entry which is preliminary data.</text>
</comment>
<dbReference type="OrthoDB" id="9812682at2"/>
<reference evidence="7 8" key="1">
    <citation type="submission" date="2019-03" db="EMBL/GenBank/DDBJ databases">
        <title>Freshwater and sediment microbial communities from various areas in North America, analyzing microbe dynamics in response to fracking.</title>
        <authorList>
            <person name="Lamendella R."/>
        </authorList>
    </citation>
    <scope>NUCLEOTIDE SEQUENCE [LARGE SCALE GENOMIC DNA]</scope>
    <source>
        <strain evidence="7 8">175.2</strain>
    </source>
</reference>
<dbReference type="PANTHER" id="PTHR43649">
    <property type="entry name" value="ARABINOSE-BINDING PROTEIN-RELATED"/>
    <property type="match status" value="1"/>
</dbReference>
<dbReference type="PANTHER" id="PTHR43649:SF34">
    <property type="entry name" value="ABC TRANSPORTER PERIPLASMIC-BINDING PROTEIN YCJN-RELATED"/>
    <property type="match status" value="1"/>
</dbReference>
<evidence type="ECO:0000313" key="7">
    <source>
        <dbReference type="EMBL" id="TCT33053.1"/>
    </source>
</evidence>
<evidence type="ECO:0000256" key="6">
    <source>
        <dbReference type="SAM" id="SignalP"/>
    </source>
</evidence>
<proteinExistence type="inferred from homology"/>
<sequence length="420" mass="45609">MLHFHSTVAALAVVTAASAAQAETINVLVENGGEMMQKAIAEQFTASTGIDVNFVVVPYQGVFDKLSAEIASGNSNYDVATIDVVWTAKFAPYVEDISALFTDDVKSDMAPALLADAQFEGRYVGMPTWANAEIILYRKDLFEDPAEQAAFADEYGYDLAPPANWQQWRDIAKFFTRDTNGDGEIDIWGTDVIGGTSEEWMSEVLQAGSPGVMLDDDGNVIVDNEAHRVALENYIAPHCIDHSAPANVNEISWGEAQNLFYQGKTAMMKFWAHAYRMVPEDSVVYGKVGAAPMMAGPAGIGVVPGPWYNVIPSTAAHKDAARQYVAFAFEHNALGIDSPLGLAAANSAYESYEDKSGYEHFKPLLETLAGPATRGRPLDVHYQEMVDEAFLPALQEALTCDADLDDVLANAKETLEDIVN</sequence>
<comment type="similarity">
    <text evidence="2">Belongs to the bacterial solute-binding protein 1 family.</text>
</comment>
<keyword evidence="3" id="KW-0813">Transport</keyword>
<evidence type="ECO:0000256" key="1">
    <source>
        <dbReference type="ARBA" id="ARBA00004418"/>
    </source>
</evidence>
<dbReference type="Pfam" id="PF01547">
    <property type="entry name" value="SBP_bac_1"/>
    <property type="match status" value="1"/>
</dbReference>
<evidence type="ECO:0000256" key="2">
    <source>
        <dbReference type="ARBA" id="ARBA00008520"/>
    </source>
</evidence>
<evidence type="ECO:0000256" key="5">
    <source>
        <dbReference type="ARBA" id="ARBA00022764"/>
    </source>
</evidence>
<dbReference type="EMBL" id="SMAR01000035">
    <property type="protein sequence ID" value="TCT33053.1"/>
    <property type="molecule type" value="Genomic_DNA"/>
</dbReference>
<dbReference type="InterPro" id="IPR006059">
    <property type="entry name" value="SBP"/>
</dbReference>
<feature type="chain" id="PRO_5020234007" evidence="6">
    <location>
        <begin position="23"/>
        <end position="420"/>
    </location>
</feature>
<dbReference type="InterPro" id="IPR050490">
    <property type="entry name" value="Bact_solute-bd_prot1"/>
</dbReference>
<keyword evidence="5" id="KW-0574">Periplasm</keyword>
<keyword evidence="4 6" id="KW-0732">Signal</keyword>
<dbReference type="Gene3D" id="3.40.190.10">
    <property type="entry name" value="Periplasmic binding protein-like II"/>
    <property type="match status" value="2"/>
</dbReference>
<dbReference type="Proteomes" id="UP000295097">
    <property type="component" value="Unassembled WGS sequence"/>
</dbReference>
<protein>
    <submittedName>
        <fullName evidence="7">Carbohydrate ABC transporter substrate-binding protein (CUT1 family)</fullName>
    </submittedName>
</protein>
<comment type="subcellular location">
    <subcellularLocation>
        <location evidence="1">Periplasm</location>
    </subcellularLocation>
</comment>
<evidence type="ECO:0000256" key="3">
    <source>
        <dbReference type="ARBA" id="ARBA00022448"/>
    </source>
</evidence>
<dbReference type="AlphaFoldDB" id="A0A4R3NJ56"/>
<dbReference type="SUPFAM" id="SSF53850">
    <property type="entry name" value="Periplasmic binding protein-like II"/>
    <property type="match status" value="1"/>
</dbReference>
<feature type="signal peptide" evidence="6">
    <location>
        <begin position="1"/>
        <end position="22"/>
    </location>
</feature>
<dbReference type="GO" id="GO:0042597">
    <property type="term" value="C:periplasmic space"/>
    <property type="evidence" value="ECO:0007669"/>
    <property type="project" value="UniProtKB-SubCell"/>
</dbReference>
<keyword evidence="8" id="KW-1185">Reference proteome</keyword>